<keyword evidence="2" id="KW-1185">Reference proteome</keyword>
<dbReference type="PANTHER" id="PTHR31751">
    <property type="entry name" value="SI:CH211-108C17.2-RELATED-RELATED"/>
    <property type="match status" value="1"/>
</dbReference>
<dbReference type="AlphaFoldDB" id="T1J2D3"/>
<dbReference type="PhylomeDB" id="T1J2D3"/>
<dbReference type="EnsemblMetazoa" id="SMAR007720-RA">
    <property type="protein sequence ID" value="SMAR007720-PA"/>
    <property type="gene ID" value="SMAR007720"/>
</dbReference>
<dbReference type="eggNOG" id="ENOG502QSS1">
    <property type="taxonomic scope" value="Eukaryota"/>
</dbReference>
<reference evidence="2" key="1">
    <citation type="submission" date="2011-05" db="EMBL/GenBank/DDBJ databases">
        <authorList>
            <person name="Richards S.R."/>
            <person name="Qu J."/>
            <person name="Jiang H."/>
            <person name="Jhangiani S.N."/>
            <person name="Agravi P."/>
            <person name="Goodspeed R."/>
            <person name="Gross S."/>
            <person name="Mandapat C."/>
            <person name="Jackson L."/>
            <person name="Mathew T."/>
            <person name="Pu L."/>
            <person name="Thornton R."/>
            <person name="Saada N."/>
            <person name="Wilczek-Boney K.B."/>
            <person name="Lee S."/>
            <person name="Kovar C."/>
            <person name="Wu Y."/>
            <person name="Scherer S.E."/>
            <person name="Worley K.C."/>
            <person name="Muzny D.M."/>
            <person name="Gibbs R."/>
        </authorList>
    </citation>
    <scope>NUCLEOTIDE SEQUENCE</scope>
    <source>
        <strain evidence="2">Brora</strain>
    </source>
</reference>
<organism evidence="1 2">
    <name type="scientific">Strigamia maritima</name>
    <name type="common">European centipede</name>
    <name type="synonym">Geophilus maritimus</name>
    <dbReference type="NCBI Taxonomy" id="126957"/>
    <lineage>
        <taxon>Eukaryota</taxon>
        <taxon>Metazoa</taxon>
        <taxon>Ecdysozoa</taxon>
        <taxon>Arthropoda</taxon>
        <taxon>Myriapoda</taxon>
        <taxon>Chilopoda</taxon>
        <taxon>Pleurostigmophora</taxon>
        <taxon>Geophilomorpha</taxon>
        <taxon>Linotaeniidae</taxon>
        <taxon>Strigamia</taxon>
    </lineage>
</organism>
<protein>
    <recommendedName>
        <fullName evidence="3">THAP-type domain-containing protein</fullName>
    </recommendedName>
</protein>
<dbReference type="PANTHER" id="PTHR31751:SF42">
    <property type="entry name" value="PROTEIN CBG10204"/>
    <property type="match status" value="1"/>
</dbReference>
<name>T1J2D3_STRMM</name>
<evidence type="ECO:0000313" key="1">
    <source>
        <dbReference type="EnsemblMetazoa" id="SMAR007720-PA"/>
    </source>
</evidence>
<evidence type="ECO:0008006" key="3">
    <source>
        <dbReference type="Google" id="ProtNLM"/>
    </source>
</evidence>
<sequence>MHFIEEIVSDTDSIADDSSDEDYIAAEDSDFESDVEKNCNQKTSIEMSYKFVLVDVEKLLQLFSTCRCCNGNAMPILQFKEAFFQVTQKSTECSEKFIWTSSDYLSSTPAVNLLVSAAILFSGSSPSKCLRLFKSLDCPAVCYRTYLRHQKNFLFPKTEQRLLLDEILSRDDRSVKLGGDGRCDSPGFCAKFGAYTISPPMDLDTGKVVAIQIVESNEVGSSNAMEKEGLLRILDFLVYPRKLMPFAKQKECKTIGEWKKSIVNHLYWCALSSHEHNHLILPKWLSLINHLHNIHEGHDDPVFPRCLHDPISERRRLVKWLQPHSKMSEKLTEIVSNHFIKKDVQMMSTHFQTFRNDKVGITCRIYLAALHNNENALREQATTKDGKMCYSTTFPKCKKGGSSIKRIYKKPTYSY</sequence>
<evidence type="ECO:0000313" key="2">
    <source>
        <dbReference type="Proteomes" id="UP000014500"/>
    </source>
</evidence>
<dbReference type="Proteomes" id="UP000014500">
    <property type="component" value="Unassembled WGS sequence"/>
</dbReference>
<accession>T1J2D3</accession>
<reference evidence="1" key="2">
    <citation type="submission" date="2015-02" db="UniProtKB">
        <authorList>
            <consortium name="EnsemblMetazoa"/>
        </authorList>
    </citation>
    <scope>IDENTIFICATION</scope>
</reference>
<dbReference type="OMA" id="QYNENAD"/>
<dbReference type="EMBL" id="JH431800">
    <property type="status" value="NOT_ANNOTATED_CDS"/>
    <property type="molecule type" value="Genomic_DNA"/>
</dbReference>
<dbReference type="HOGENOM" id="CLU_024040_1_0_1"/>
<proteinExistence type="predicted"/>